<sequence length="383" mass="43569">MPFLGLLNGDRVIPPQVDDNETVTCPVCDGPMSVIPSFERGDSFVSRHFRHHKQEEDIELTKTSGQITLDDIGKTGKCPGESDQHLRMKSIAYSRLTEDFQNGTLELESRLGDRIADVLLSLDEPRYPYGKGIAVEVQYRNEGKDIETVTDHYLQKGFSVAWLYPDDFSNYDVDLSGVLTVWPYALPDRTGLEGYPDVIRWLRQEKQPAVELDIPIPGEFWQSFDQSDEWLTVAKQTLRRRGRAWATISRSPWEDLTFQLGKRGRGYNADIESVTVQVFPGDCDVLRSFADRLRREGFESEPPSGDKREDEWHDITTSWFSGTETVTAWLSASFSPDDDLVISLGKKHQVETDRVSLIVGPRAVHALVELARLLERAFEIERS</sequence>
<gene>
    <name evidence="1" type="ORF">HSR122_2221</name>
</gene>
<dbReference type="KEGG" id="hds:HSR122_2221"/>
<evidence type="ECO:0000313" key="1">
    <source>
        <dbReference type="EMBL" id="QSG09602.1"/>
    </source>
</evidence>
<dbReference type="Proteomes" id="UP000662973">
    <property type="component" value="Chromosome"/>
</dbReference>
<proteinExistence type="predicted"/>
<organism evidence="1 2">
    <name type="scientific">Halapricum desulfuricans</name>
    <dbReference type="NCBI Taxonomy" id="2841257"/>
    <lineage>
        <taxon>Archaea</taxon>
        <taxon>Methanobacteriati</taxon>
        <taxon>Methanobacteriota</taxon>
        <taxon>Stenosarchaea group</taxon>
        <taxon>Halobacteria</taxon>
        <taxon>Halobacteriales</taxon>
        <taxon>Haloarculaceae</taxon>
        <taxon>Halapricum</taxon>
    </lineage>
</organism>
<evidence type="ECO:0008006" key="3">
    <source>
        <dbReference type="Google" id="ProtNLM"/>
    </source>
</evidence>
<dbReference type="EMBL" id="CP064788">
    <property type="protein sequence ID" value="QSG09602.1"/>
    <property type="molecule type" value="Genomic_DNA"/>
</dbReference>
<protein>
    <recommendedName>
        <fullName evidence="3">Competence CoiA family protein</fullName>
    </recommendedName>
</protein>
<keyword evidence="2" id="KW-1185">Reference proteome</keyword>
<reference evidence="1 2" key="1">
    <citation type="submission" date="2020-11" db="EMBL/GenBank/DDBJ databases">
        <title>Carbohydrate-dependent, anaerobic sulfur respiration: A novel catabolism in halophilic archaea.</title>
        <authorList>
            <person name="Sorokin D.Y."/>
            <person name="Messina E."/>
            <person name="Smedile F."/>
            <person name="La Cono V."/>
            <person name="Hallsworth J.E."/>
            <person name="Yakimov M.M."/>
        </authorList>
    </citation>
    <scope>NUCLEOTIDE SEQUENCE [LARGE SCALE GENOMIC DNA]</scope>
    <source>
        <strain evidence="1 2">HSR12-2</strain>
    </source>
</reference>
<name>A0A897NA27_9EURY</name>
<evidence type="ECO:0000313" key="2">
    <source>
        <dbReference type="Proteomes" id="UP000662973"/>
    </source>
</evidence>
<dbReference type="AlphaFoldDB" id="A0A897NA27"/>
<accession>A0A897NA27</accession>